<dbReference type="GO" id="GO:0008270">
    <property type="term" value="F:zinc ion binding"/>
    <property type="evidence" value="ECO:0007669"/>
    <property type="project" value="UniProtKB-KW"/>
</dbReference>
<dbReference type="GO" id="GO:0005737">
    <property type="term" value="C:cytoplasm"/>
    <property type="evidence" value="ECO:0007669"/>
    <property type="project" value="TreeGrafter"/>
</dbReference>
<dbReference type="InterPro" id="IPR001841">
    <property type="entry name" value="Znf_RING"/>
</dbReference>
<dbReference type="SUPFAM" id="SSF49899">
    <property type="entry name" value="Concanavalin A-like lectins/glucanases"/>
    <property type="match status" value="1"/>
</dbReference>
<evidence type="ECO:0000256" key="1">
    <source>
        <dbReference type="ARBA" id="ARBA00022723"/>
    </source>
</evidence>
<evidence type="ECO:0000259" key="7">
    <source>
        <dbReference type="PROSITE" id="PS50188"/>
    </source>
</evidence>
<protein>
    <recommendedName>
        <fullName evidence="10">RING-type domain-containing protein</fullName>
    </recommendedName>
</protein>
<evidence type="ECO:0000256" key="3">
    <source>
        <dbReference type="ARBA" id="ARBA00022833"/>
    </source>
</evidence>
<dbReference type="Proteomes" id="UP000015104">
    <property type="component" value="Unassembled WGS sequence"/>
</dbReference>
<keyword evidence="9" id="KW-1185">Reference proteome</keyword>
<feature type="region of interest" description="Disordered" evidence="5">
    <location>
        <begin position="545"/>
        <end position="571"/>
    </location>
</feature>
<feature type="region of interest" description="Disordered" evidence="5">
    <location>
        <begin position="19"/>
        <end position="39"/>
    </location>
</feature>
<dbReference type="SMART" id="SM00449">
    <property type="entry name" value="SPRY"/>
    <property type="match status" value="1"/>
</dbReference>
<reference evidence="8" key="2">
    <citation type="submission" date="2015-06" db="UniProtKB">
        <authorList>
            <consortium name="EnsemblMetazoa"/>
        </authorList>
    </citation>
    <scope>IDENTIFICATION</scope>
</reference>
<dbReference type="Pfam" id="PF13920">
    <property type="entry name" value="zf-C3HC4_3"/>
    <property type="match status" value="1"/>
</dbReference>
<name>T1KY72_TETUR</name>
<evidence type="ECO:0000256" key="2">
    <source>
        <dbReference type="ARBA" id="ARBA00022771"/>
    </source>
</evidence>
<dbReference type="SMART" id="SM00184">
    <property type="entry name" value="RING"/>
    <property type="match status" value="1"/>
</dbReference>
<dbReference type="InterPro" id="IPR043136">
    <property type="entry name" value="B30.2/SPRY_sf"/>
</dbReference>
<evidence type="ECO:0000256" key="4">
    <source>
        <dbReference type="PROSITE-ProRule" id="PRU00175"/>
    </source>
</evidence>
<reference evidence="9" key="1">
    <citation type="submission" date="2011-08" db="EMBL/GenBank/DDBJ databases">
        <authorList>
            <person name="Rombauts S."/>
        </authorList>
    </citation>
    <scope>NUCLEOTIDE SEQUENCE</scope>
    <source>
        <strain evidence="9">London</strain>
    </source>
</reference>
<dbReference type="Gene3D" id="3.30.40.10">
    <property type="entry name" value="Zinc/RING finger domain, C3HC4 (zinc finger)"/>
    <property type="match status" value="1"/>
</dbReference>
<accession>T1KY72</accession>
<keyword evidence="3" id="KW-0862">Zinc</keyword>
<dbReference type="KEGG" id="tut:107368396"/>
<sequence length="571" mass="65117">MGLCICRDWILKKRDSVSSQRDLDNDHPRSTRDPQLESQLRRSLRIHRNAFRAMRSNAMLPEGDHVIDHLVLDTPNMIRTYLDFGTQLPPSMIRIHAFAETERGWIYVIKSMIKNIPIENPLGSAAILLLLDECPIPTKESVNKLTSRLNLKNSSIKSSKALIRHRNICVMLGSLAERLAGPNSIAILTPTVLKYLLSNLNTKNNPLIILFSLIALEKFAQTSENKLTIHKRIQSLPENPLLILEKWIDDPDYDRQQVGFCAQWSLDNIFIHEDRPFSYENVDRKNLNVLLNANDVSEYLKISPNGLIARCDSASFESVRCTFQVDEGIWYYEVTIITSGVMQIGFATKSSRFLNHEGHGIGDDEYSIAYDGCRQLIWHEAHPYQFKHGSWKQGDILGCLLDLVNLKIIFSLNGVAMPPVNHVFQNAVKGFFAGASLMSFQECIFNFGREPFKYPPSGINFKCFNDYANPTEEEKIIYPRFIILKNLHKSSLRDDCCTLCCENVADIMLLPCRHDGFCFKCANMLELCPMCRLCIDERVQQESAVAEEDDSNEAMNPEHNDTSTPIEQDLH</sequence>
<dbReference type="CDD" id="cd16566">
    <property type="entry name" value="RING-HC_RSPRY1"/>
    <property type="match status" value="1"/>
</dbReference>
<dbReference type="OMA" id="IAFDGCR"/>
<dbReference type="PANTHER" id="PTHR13363">
    <property type="entry name" value="RING FINGER AND SRY DOMAIN-CONTAINING"/>
    <property type="match status" value="1"/>
</dbReference>
<dbReference type="EMBL" id="CAEY01000699">
    <property type="status" value="NOT_ANNOTATED_CDS"/>
    <property type="molecule type" value="Genomic_DNA"/>
</dbReference>
<dbReference type="GO" id="GO:0051603">
    <property type="term" value="P:proteolysis involved in protein catabolic process"/>
    <property type="evidence" value="ECO:0007669"/>
    <property type="project" value="TreeGrafter"/>
</dbReference>
<dbReference type="EnsemblMetazoa" id="tetur26g02700.1">
    <property type="protein sequence ID" value="tetur26g02700.1"/>
    <property type="gene ID" value="tetur26g02700"/>
</dbReference>
<dbReference type="InterPro" id="IPR001870">
    <property type="entry name" value="B30.2/SPRY"/>
</dbReference>
<dbReference type="PANTHER" id="PTHR13363:SF6">
    <property type="entry name" value="RING FINGER AND SPRY DOMAIN-CONTAINING PROTEIN 1"/>
    <property type="match status" value="1"/>
</dbReference>
<feature type="compositionally biased region" description="Basic and acidic residues" evidence="5">
    <location>
        <begin position="19"/>
        <end position="35"/>
    </location>
</feature>
<evidence type="ECO:0008006" key="10">
    <source>
        <dbReference type="Google" id="ProtNLM"/>
    </source>
</evidence>
<dbReference type="PROSITE" id="PS50188">
    <property type="entry name" value="B302_SPRY"/>
    <property type="match status" value="1"/>
</dbReference>
<organism evidence="8 9">
    <name type="scientific">Tetranychus urticae</name>
    <name type="common">Two-spotted spider mite</name>
    <dbReference type="NCBI Taxonomy" id="32264"/>
    <lineage>
        <taxon>Eukaryota</taxon>
        <taxon>Metazoa</taxon>
        <taxon>Ecdysozoa</taxon>
        <taxon>Arthropoda</taxon>
        <taxon>Chelicerata</taxon>
        <taxon>Arachnida</taxon>
        <taxon>Acari</taxon>
        <taxon>Acariformes</taxon>
        <taxon>Trombidiformes</taxon>
        <taxon>Prostigmata</taxon>
        <taxon>Eleutherengona</taxon>
        <taxon>Raphignathae</taxon>
        <taxon>Tetranychoidea</taxon>
        <taxon>Tetranychidae</taxon>
        <taxon>Tetranychus</taxon>
    </lineage>
</organism>
<feature type="domain" description="RING-type" evidence="6">
    <location>
        <begin position="497"/>
        <end position="532"/>
    </location>
</feature>
<keyword evidence="2 4" id="KW-0863">Zinc-finger</keyword>
<evidence type="ECO:0000313" key="8">
    <source>
        <dbReference type="EnsemblMetazoa" id="tetur26g02700.1"/>
    </source>
</evidence>
<dbReference type="Pfam" id="PF00622">
    <property type="entry name" value="SPRY"/>
    <property type="match status" value="1"/>
</dbReference>
<dbReference type="InterPro" id="IPR045129">
    <property type="entry name" value="RNF123/RKP/RSPRY1"/>
</dbReference>
<dbReference type="InterPro" id="IPR013083">
    <property type="entry name" value="Znf_RING/FYVE/PHD"/>
</dbReference>
<dbReference type="GO" id="GO:0004842">
    <property type="term" value="F:ubiquitin-protein transferase activity"/>
    <property type="evidence" value="ECO:0007669"/>
    <property type="project" value="InterPro"/>
</dbReference>
<dbReference type="SUPFAM" id="SSF57850">
    <property type="entry name" value="RING/U-box"/>
    <property type="match status" value="1"/>
</dbReference>
<dbReference type="InterPro" id="IPR035774">
    <property type="entry name" value="SPRY_RSPRY1"/>
</dbReference>
<dbReference type="AlphaFoldDB" id="T1KY72"/>
<dbReference type="PROSITE" id="PS50089">
    <property type="entry name" value="ZF_RING_2"/>
    <property type="match status" value="1"/>
</dbReference>
<evidence type="ECO:0000256" key="5">
    <source>
        <dbReference type="SAM" id="MobiDB-lite"/>
    </source>
</evidence>
<dbReference type="CDD" id="cd12883">
    <property type="entry name" value="SPRY_RING"/>
    <property type="match status" value="1"/>
</dbReference>
<dbReference type="OrthoDB" id="10017393at2759"/>
<keyword evidence="1" id="KW-0479">Metal-binding</keyword>
<dbReference type="InterPro" id="IPR013320">
    <property type="entry name" value="ConA-like_dom_sf"/>
</dbReference>
<dbReference type="InterPro" id="IPR003877">
    <property type="entry name" value="SPRY_dom"/>
</dbReference>
<gene>
    <name evidence="8" type="primary">107368396</name>
</gene>
<evidence type="ECO:0000313" key="9">
    <source>
        <dbReference type="Proteomes" id="UP000015104"/>
    </source>
</evidence>
<dbReference type="HOGENOM" id="CLU_026400_0_0_1"/>
<feature type="domain" description="B30.2/SPRY" evidence="7">
    <location>
        <begin position="269"/>
        <end position="452"/>
    </location>
</feature>
<proteinExistence type="predicted"/>
<feature type="compositionally biased region" description="Polar residues" evidence="5">
    <location>
        <begin position="562"/>
        <end position="571"/>
    </location>
</feature>
<dbReference type="Gene3D" id="2.60.120.920">
    <property type="match status" value="1"/>
</dbReference>
<dbReference type="eggNOG" id="KOG2242">
    <property type="taxonomic scope" value="Eukaryota"/>
</dbReference>
<evidence type="ECO:0000259" key="6">
    <source>
        <dbReference type="PROSITE" id="PS50089"/>
    </source>
</evidence>
<dbReference type="STRING" id="32264.T1KY72"/>